<name>A0A2A5CHX1_9GAMM</name>
<evidence type="ECO:0000313" key="3">
    <source>
        <dbReference type="Proteomes" id="UP000228987"/>
    </source>
</evidence>
<reference evidence="3" key="1">
    <citation type="submission" date="2017-08" db="EMBL/GenBank/DDBJ databases">
        <title>A dynamic microbial community with high functional redundancy inhabits the cold, oxic subseafloor aquifer.</title>
        <authorList>
            <person name="Tully B.J."/>
            <person name="Wheat C.G."/>
            <person name="Glazer B.T."/>
            <person name="Huber J.A."/>
        </authorList>
    </citation>
    <scope>NUCLEOTIDE SEQUENCE [LARGE SCALE GENOMIC DNA]</scope>
</reference>
<dbReference type="NCBIfam" id="TIGR03748">
    <property type="entry name" value="conj_PilL"/>
    <property type="match status" value="1"/>
</dbReference>
<dbReference type="NCBIfam" id="TIGR03505">
    <property type="entry name" value="FimV_core"/>
    <property type="match status" value="1"/>
</dbReference>
<comment type="caution">
    <text evidence="2">The sequence shown here is derived from an EMBL/GenBank/DDBJ whole genome shotgun (WGS) entry which is preliminary data.</text>
</comment>
<dbReference type="InterPro" id="IPR022260">
    <property type="entry name" value="Integr_conj_element_PilL"/>
</dbReference>
<accession>A0A2A5CHX1</accession>
<feature type="signal peptide" evidence="1">
    <location>
        <begin position="1"/>
        <end position="22"/>
    </location>
</feature>
<evidence type="ECO:0000313" key="2">
    <source>
        <dbReference type="EMBL" id="PCJ43353.1"/>
    </source>
</evidence>
<keyword evidence="1" id="KW-0732">Signal</keyword>
<gene>
    <name evidence="2" type="ORF">COA71_00320</name>
</gene>
<sequence length="267" mass="29461">MKFKKPLLIVTLSLCLSSVGMAQDHSQSVSVNRYSAIEIGVTLEQSSLLQNVVDIHIPPSINIVGEGIRYLLAPYGYLINTDEQIPSEQTILLMQVLPEPHRHLALMTVVDALTVLGGESFEPVINPVTRTVQYELKESYQHYVTPLDIEQAAFDWSERNRQIETVVIEVIPEPPLNPSHIYGPILSGESLGSITESLGLNGMSLAQRMIQIFQENPHAFSGGNMNALEIGAQLSIPVQTTASMPPVEAAQFVRDQYSQWSEGRVGQ</sequence>
<protein>
    <recommendedName>
        <fullName evidence="4">LysM domain-containing protein</fullName>
    </recommendedName>
</protein>
<dbReference type="AlphaFoldDB" id="A0A2A5CHX1"/>
<dbReference type="Proteomes" id="UP000228987">
    <property type="component" value="Unassembled WGS sequence"/>
</dbReference>
<dbReference type="InterPro" id="IPR020012">
    <property type="entry name" value="LysM_FimV"/>
</dbReference>
<dbReference type="EMBL" id="NVWI01000001">
    <property type="protein sequence ID" value="PCJ43353.1"/>
    <property type="molecule type" value="Genomic_DNA"/>
</dbReference>
<evidence type="ECO:0000256" key="1">
    <source>
        <dbReference type="SAM" id="SignalP"/>
    </source>
</evidence>
<proteinExistence type="predicted"/>
<evidence type="ECO:0008006" key="4">
    <source>
        <dbReference type="Google" id="ProtNLM"/>
    </source>
</evidence>
<feature type="chain" id="PRO_5012720716" description="LysM domain-containing protein" evidence="1">
    <location>
        <begin position="23"/>
        <end position="267"/>
    </location>
</feature>
<organism evidence="2 3">
    <name type="scientific">SAR86 cluster bacterium</name>
    <dbReference type="NCBI Taxonomy" id="2030880"/>
    <lineage>
        <taxon>Bacteria</taxon>
        <taxon>Pseudomonadati</taxon>
        <taxon>Pseudomonadota</taxon>
        <taxon>Gammaproteobacteria</taxon>
        <taxon>SAR86 cluster</taxon>
    </lineage>
</organism>